<dbReference type="InterPro" id="IPR022742">
    <property type="entry name" value="Hydrolase_4"/>
</dbReference>
<protein>
    <submittedName>
        <fullName evidence="2">Alpha/beta fold hydrolase</fullName>
    </submittedName>
</protein>
<dbReference type="EMBL" id="CP116805">
    <property type="protein sequence ID" value="WCL55037.1"/>
    <property type="molecule type" value="Genomic_DNA"/>
</dbReference>
<dbReference type="Proteomes" id="UP001217500">
    <property type="component" value="Chromosome"/>
</dbReference>
<reference evidence="2" key="1">
    <citation type="submission" date="2023-01" db="EMBL/GenBank/DDBJ databases">
        <title>The genome sequence of Kordiimonadaceae bacterium 6D33.</title>
        <authorList>
            <person name="Liu Y."/>
        </authorList>
    </citation>
    <scope>NUCLEOTIDE SEQUENCE</scope>
    <source>
        <strain evidence="2">6D33</strain>
    </source>
</reference>
<evidence type="ECO:0000313" key="3">
    <source>
        <dbReference type="Proteomes" id="UP001217500"/>
    </source>
</evidence>
<name>A0AAF0BM47_9PROT</name>
<sequence>MPATKIIFKGSQDHDLAAKLDAPEGTPRAYALFAHCFTCGKDLNAINRIARALNAEGIALFRFDFTGLGLSNGDFANTNFSSNVADLIAAADHMRAELAGPAIMLGHSLGGAATLVAAGSVPEVKAVATIGAPADSENVLKQFGQHLETIEAEGEAEVNLSGRPFRIKKQFIEDVRAQSVHDHIARLKKPLLVMHSPIDATVSVDHARRIFDAAKHPKSFVSLDKADHLLMDRAEDGIYVAKIISAWVSQYIE</sequence>
<evidence type="ECO:0000259" key="1">
    <source>
        <dbReference type="Pfam" id="PF12146"/>
    </source>
</evidence>
<dbReference type="RefSeq" id="WP_289504790.1">
    <property type="nucleotide sequence ID" value="NZ_CP116805.1"/>
</dbReference>
<dbReference type="InterPro" id="IPR051044">
    <property type="entry name" value="MAG_DAG_Lipase"/>
</dbReference>
<feature type="domain" description="Serine aminopeptidase S33" evidence="1">
    <location>
        <begin position="40"/>
        <end position="134"/>
    </location>
</feature>
<keyword evidence="2" id="KW-0378">Hydrolase</keyword>
<keyword evidence="3" id="KW-1185">Reference proteome</keyword>
<dbReference type="InterPro" id="IPR029058">
    <property type="entry name" value="AB_hydrolase_fold"/>
</dbReference>
<dbReference type="PANTHER" id="PTHR11614">
    <property type="entry name" value="PHOSPHOLIPASE-RELATED"/>
    <property type="match status" value="1"/>
</dbReference>
<dbReference type="Pfam" id="PF12146">
    <property type="entry name" value="Hydrolase_4"/>
    <property type="match status" value="1"/>
</dbReference>
<dbReference type="KEGG" id="gso:PH603_04595"/>
<evidence type="ECO:0000313" key="2">
    <source>
        <dbReference type="EMBL" id="WCL55037.1"/>
    </source>
</evidence>
<dbReference type="AlphaFoldDB" id="A0AAF0BM47"/>
<dbReference type="GO" id="GO:0016787">
    <property type="term" value="F:hydrolase activity"/>
    <property type="evidence" value="ECO:0007669"/>
    <property type="project" value="UniProtKB-KW"/>
</dbReference>
<organism evidence="2 3">
    <name type="scientific">Gimibacter soli</name>
    <dbReference type="NCBI Taxonomy" id="3024400"/>
    <lineage>
        <taxon>Bacteria</taxon>
        <taxon>Pseudomonadati</taxon>
        <taxon>Pseudomonadota</taxon>
        <taxon>Alphaproteobacteria</taxon>
        <taxon>Kordiimonadales</taxon>
        <taxon>Temperatibacteraceae</taxon>
        <taxon>Gimibacter</taxon>
    </lineage>
</organism>
<dbReference type="SUPFAM" id="SSF53474">
    <property type="entry name" value="alpha/beta-Hydrolases"/>
    <property type="match status" value="1"/>
</dbReference>
<proteinExistence type="predicted"/>
<gene>
    <name evidence="2" type="ORF">PH603_04595</name>
</gene>
<dbReference type="Gene3D" id="3.40.50.1820">
    <property type="entry name" value="alpha/beta hydrolase"/>
    <property type="match status" value="1"/>
</dbReference>
<accession>A0AAF0BM47</accession>